<accession>A0A1I3FVK2</accession>
<name>A0A1I3FVK2_9RHOB</name>
<dbReference type="Proteomes" id="UP000199377">
    <property type="component" value="Unassembled WGS sequence"/>
</dbReference>
<protein>
    <submittedName>
        <fullName evidence="1">Uncharacterized protein</fullName>
    </submittedName>
</protein>
<evidence type="ECO:0000313" key="2">
    <source>
        <dbReference type="Proteomes" id="UP000199377"/>
    </source>
</evidence>
<sequence length="62" mass="6802">MTHHAPEGFFAYVERVPKPAAPSFAALVYAETGLTPEEAAQSSLYTATLIECWHRSQETPHG</sequence>
<dbReference type="AlphaFoldDB" id="A0A1I3FVK2"/>
<evidence type="ECO:0000313" key="1">
    <source>
        <dbReference type="EMBL" id="SFI15239.1"/>
    </source>
</evidence>
<keyword evidence="2" id="KW-1185">Reference proteome</keyword>
<dbReference type="STRING" id="1114924.SAMN05216258_104546"/>
<gene>
    <name evidence="1" type="ORF">SAMN05216258_104546</name>
</gene>
<reference evidence="1 2" key="1">
    <citation type="submission" date="2016-10" db="EMBL/GenBank/DDBJ databases">
        <authorList>
            <person name="de Groot N.N."/>
        </authorList>
    </citation>
    <scope>NUCLEOTIDE SEQUENCE [LARGE SCALE GENOMIC DNA]</scope>
    <source>
        <strain evidence="1 2">CGMCC 1.11030</strain>
    </source>
</reference>
<organism evidence="1 2">
    <name type="scientific">Albimonas pacifica</name>
    <dbReference type="NCBI Taxonomy" id="1114924"/>
    <lineage>
        <taxon>Bacteria</taxon>
        <taxon>Pseudomonadati</taxon>
        <taxon>Pseudomonadota</taxon>
        <taxon>Alphaproteobacteria</taxon>
        <taxon>Rhodobacterales</taxon>
        <taxon>Paracoccaceae</taxon>
        <taxon>Albimonas</taxon>
    </lineage>
</organism>
<proteinExistence type="predicted"/>
<dbReference type="RefSeq" id="WP_092859811.1">
    <property type="nucleotide sequence ID" value="NZ_FOQH01000004.1"/>
</dbReference>
<dbReference type="EMBL" id="FOQH01000004">
    <property type="protein sequence ID" value="SFI15239.1"/>
    <property type="molecule type" value="Genomic_DNA"/>
</dbReference>